<feature type="compositionally biased region" description="Low complexity" evidence="5">
    <location>
        <begin position="456"/>
        <end position="467"/>
    </location>
</feature>
<evidence type="ECO:0000259" key="6">
    <source>
        <dbReference type="PROSITE" id="PS51066"/>
    </source>
</evidence>
<feature type="region of interest" description="Disordered" evidence="5">
    <location>
        <begin position="444"/>
        <end position="476"/>
    </location>
</feature>
<evidence type="ECO:0000256" key="5">
    <source>
        <dbReference type="SAM" id="MobiDB-lite"/>
    </source>
</evidence>
<dbReference type="GO" id="GO:0003684">
    <property type="term" value="F:damaged DNA binding"/>
    <property type="evidence" value="ECO:0007669"/>
    <property type="project" value="InterPro"/>
</dbReference>
<feature type="domain" description="GRF-type" evidence="7">
    <location>
        <begin position="393"/>
        <end position="432"/>
    </location>
</feature>
<dbReference type="GO" id="GO:0008270">
    <property type="term" value="F:zinc ion binding"/>
    <property type="evidence" value="ECO:0007669"/>
    <property type="project" value="UniProtKB-KW"/>
</dbReference>
<dbReference type="InterPro" id="IPR010666">
    <property type="entry name" value="Znf_GRF"/>
</dbReference>
<dbReference type="PROSITE" id="PS51066">
    <property type="entry name" value="ZF_FPG_2"/>
    <property type="match status" value="1"/>
</dbReference>
<keyword evidence="9" id="KW-1185">Reference proteome</keyword>
<sequence length="476" mass="53512">PKYHRHAELLRVLLRRRLKAVLRAESAQQAADFRSLVGCRACEVFAVGKELFLLFGIRWDEQRRGGGLRFHFGHGGGYMVEQKPSHGDVVRWGPKSPGGGHCKHGSAAVVLEFSEAEEAETDKAETVSDSASSTDPRTGLRLLLWSDLGSSFSLAPPEYVHAVEARSAFDINADRDKRFALDDAIRMFQASEELIVDFIMDQSRLPGVGNIIKCEGLFMAGIFPLRRASELTDTEWRGLLEELYHFSDLWYKHCQRSEDGQNMGCCHLMRIYGHKVCSRCSCPVSLIKEGRRQRITYFCPHCQPIPNFRLTTERAHRQELALQLPLCMCGIPPVLLQVRAGNYAGYGEDRRPYLSCQRRRGSSYDDGGCGIPGPWDGCGFHAWLDEVAELPACYCQKPALLRRVMSVSKENGRYFLRCASRSCKFRCWLKLAEDTCAEATRNSSGRWRRHAATHTSDGGSSSHPETSSSEKDSQPL</sequence>
<dbReference type="GO" id="GO:0006284">
    <property type="term" value="P:base-excision repair"/>
    <property type="evidence" value="ECO:0007669"/>
    <property type="project" value="InterPro"/>
</dbReference>
<proteinExistence type="predicted"/>
<evidence type="ECO:0000313" key="9">
    <source>
        <dbReference type="Proteomes" id="UP000601435"/>
    </source>
</evidence>
<dbReference type="InterPro" id="IPR010979">
    <property type="entry name" value="Ribosomal_uS13-like_H2TH"/>
</dbReference>
<accession>A0A813C0I3</accession>
<dbReference type="Pfam" id="PF06831">
    <property type="entry name" value="H2TH"/>
    <property type="match status" value="1"/>
</dbReference>
<dbReference type="AlphaFoldDB" id="A0A813C0I3"/>
<evidence type="ECO:0000256" key="4">
    <source>
        <dbReference type="PROSITE-ProRule" id="PRU00391"/>
    </source>
</evidence>
<evidence type="ECO:0000259" key="7">
    <source>
        <dbReference type="PROSITE" id="PS51999"/>
    </source>
</evidence>
<feature type="domain" description="FPG-type" evidence="6">
    <location>
        <begin position="270"/>
        <end position="304"/>
    </location>
</feature>
<keyword evidence="2 4" id="KW-0863">Zinc-finger</keyword>
<organism evidence="8 9">
    <name type="scientific">Symbiodinium necroappetens</name>
    <dbReference type="NCBI Taxonomy" id="1628268"/>
    <lineage>
        <taxon>Eukaryota</taxon>
        <taxon>Sar</taxon>
        <taxon>Alveolata</taxon>
        <taxon>Dinophyceae</taxon>
        <taxon>Suessiales</taxon>
        <taxon>Symbiodiniaceae</taxon>
        <taxon>Symbiodinium</taxon>
    </lineage>
</organism>
<dbReference type="EMBL" id="CAJNJA010084842">
    <property type="protein sequence ID" value="CAE7937823.1"/>
    <property type="molecule type" value="Genomic_DNA"/>
</dbReference>
<dbReference type="Proteomes" id="UP000601435">
    <property type="component" value="Unassembled WGS sequence"/>
</dbReference>
<evidence type="ECO:0000256" key="1">
    <source>
        <dbReference type="ARBA" id="ARBA00022723"/>
    </source>
</evidence>
<comment type="caution">
    <text evidence="8">The sequence shown here is derived from an EMBL/GenBank/DDBJ whole genome shotgun (WGS) entry which is preliminary data.</text>
</comment>
<feature type="non-terminal residue" evidence="8">
    <location>
        <position position="1"/>
    </location>
</feature>
<evidence type="ECO:0000256" key="2">
    <source>
        <dbReference type="ARBA" id="ARBA00022771"/>
    </source>
</evidence>
<dbReference type="SUPFAM" id="SSF46946">
    <property type="entry name" value="S13-like H2TH domain"/>
    <property type="match status" value="1"/>
</dbReference>
<dbReference type="InterPro" id="IPR000214">
    <property type="entry name" value="Znf_DNA_glyclase/AP_lyase"/>
</dbReference>
<dbReference type="OrthoDB" id="441647at2759"/>
<dbReference type="PROSITE" id="PS51999">
    <property type="entry name" value="ZF_GRF"/>
    <property type="match status" value="1"/>
</dbReference>
<dbReference type="PANTHER" id="PTHR22993:SF10">
    <property type="entry name" value="ENDONUCLEASE 8-LIKE 3"/>
    <property type="match status" value="1"/>
</dbReference>
<keyword evidence="1" id="KW-0479">Metal-binding</keyword>
<dbReference type="Gene3D" id="1.10.8.50">
    <property type="match status" value="1"/>
</dbReference>
<evidence type="ECO:0000256" key="3">
    <source>
        <dbReference type="ARBA" id="ARBA00022833"/>
    </source>
</evidence>
<dbReference type="GO" id="GO:0019104">
    <property type="term" value="F:DNA N-glycosylase activity"/>
    <property type="evidence" value="ECO:0007669"/>
    <property type="project" value="TreeGrafter"/>
</dbReference>
<dbReference type="GO" id="GO:0005634">
    <property type="term" value="C:nucleus"/>
    <property type="evidence" value="ECO:0007669"/>
    <property type="project" value="TreeGrafter"/>
</dbReference>
<dbReference type="PANTHER" id="PTHR22993">
    <property type="entry name" value="FORMAMIDOPYRIMIDINE-DNA GLYCOSYLASE"/>
    <property type="match status" value="1"/>
</dbReference>
<reference evidence="8" key="1">
    <citation type="submission" date="2021-02" db="EMBL/GenBank/DDBJ databases">
        <authorList>
            <person name="Dougan E. K."/>
            <person name="Rhodes N."/>
            <person name="Thang M."/>
            <person name="Chan C."/>
        </authorList>
    </citation>
    <scope>NUCLEOTIDE SEQUENCE</scope>
</reference>
<protein>
    <submittedName>
        <fullName evidence="8">NEIL3 protein</fullName>
    </submittedName>
</protein>
<dbReference type="InterPro" id="IPR015886">
    <property type="entry name" value="H2TH_FPG"/>
</dbReference>
<dbReference type="GO" id="GO:0003906">
    <property type="term" value="F:DNA-(apurinic or apyrimidinic site) endonuclease activity"/>
    <property type="evidence" value="ECO:0007669"/>
    <property type="project" value="InterPro"/>
</dbReference>
<keyword evidence="3" id="KW-0862">Zinc</keyword>
<dbReference type="SMART" id="SM01232">
    <property type="entry name" value="H2TH"/>
    <property type="match status" value="1"/>
</dbReference>
<name>A0A813C0I3_9DINO</name>
<gene>
    <name evidence="8" type="primary">NEIL3</name>
    <name evidence="8" type="ORF">SNEC2469_LOCUS32905</name>
</gene>
<evidence type="ECO:0000313" key="8">
    <source>
        <dbReference type="EMBL" id="CAE7937823.1"/>
    </source>
</evidence>